<reference evidence="10" key="2">
    <citation type="submission" date="2021-02" db="EMBL/GenBank/DDBJ databases">
        <title>Aspergillus puulaauensis MK2 genome sequence.</title>
        <authorList>
            <person name="Futagami T."/>
            <person name="Mori K."/>
            <person name="Kadooka C."/>
            <person name="Tanaka T."/>
        </authorList>
    </citation>
    <scope>NUCLEOTIDE SEQUENCE</scope>
    <source>
        <strain evidence="10">MK2</strain>
    </source>
</reference>
<keyword evidence="5" id="KW-0238">DNA-binding</keyword>
<evidence type="ECO:0000256" key="7">
    <source>
        <dbReference type="ARBA" id="ARBA00023242"/>
    </source>
</evidence>
<dbReference type="SMART" id="SM00066">
    <property type="entry name" value="GAL4"/>
    <property type="match status" value="1"/>
</dbReference>
<keyword evidence="2" id="KW-0479">Metal-binding</keyword>
<evidence type="ECO:0000256" key="5">
    <source>
        <dbReference type="ARBA" id="ARBA00023125"/>
    </source>
</evidence>
<comment type="subcellular location">
    <subcellularLocation>
        <location evidence="1">Nucleus</location>
    </subcellularLocation>
</comment>
<keyword evidence="11" id="KW-1185">Reference proteome</keyword>
<dbReference type="GO" id="GO:0006351">
    <property type="term" value="P:DNA-templated transcription"/>
    <property type="evidence" value="ECO:0007669"/>
    <property type="project" value="InterPro"/>
</dbReference>
<proteinExistence type="predicted"/>
<name>A0A7R8AFT3_9EURO</name>
<dbReference type="InterPro" id="IPR052202">
    <property type="entry name" value="Yeast_MetPath_Reg"/>
</dbReference>
<feature type="domain" description="Zn(2)-C6 fungal-type" evidence="9">
    <location>
        <begin position="12"/>
        <end position="42"/>
    </location>
</feature>
<dbReference type="PROSITE" id="PS50048">
    <property type="entry name" value="ZN2_CY6_FUNGAL_2"/>
    <property type="match status" value="1"/>
</dbReference>
<evidence type="ECO:0000256" key="8">
    <source>
        <dbReference type="SAM" id="MobiDB-lite"/>
    </source>
</evidence>
<dbReference type="EMBL" id="AP024443">
    <property type="protein sequence ID" value="BCS17246.1"/>
    <property type="molecule type" value="Genomic_DNA"/>
</dbReference>
<gene>
    <name evidence="10" type="ORF">APUU_10074S</name>
</gene>
<dbReference type="SUPFAM" id="SSF57701">
    <property type="entry name" value="Zn2/Cys6 DNA-binding domain"/>
    <property type="match status" value="1"/>
</dbReference>
<dbReference type="Pfam" id="PF04082">
    <property type="entry name" value="Fungal_trans"/>
    <property type="match status" value="1"/>
</dbReference>
<evidence type="ECO:0000256" key="2">
    <source>
        <dbReference type="ARBA" id="ARBA00022723"/>
    </source>
</evidence>
<organism evidence="10 11">
    <name type="scientific">Aspergillus puulaauensis</name>
    <dbReference type="NCBI Taxonomy" id="1220207"/>
    <lineage>
        <taxon>Eukaryota</taxon>
        <taxon>Fungi</taxon>
        <taxon>Dikarya</taxon>
        <taxon>Ascomycota</taxon>
        <taxon>Pezizomycotina</taxon>
        <taxon>Eurotiomycetes</taxon>
        <taxon>Eurotiomycetidae</taxon>
        <taxon>Eurotiales</taxon>
        <taxon>Aspergillaceae</taxon>
        <taxon>Aspergillus</taxon>
    </lineage>
</organism>
<dbReference type="GO" id="GO:0043565">
    <property type="term" value="F:sequence-specific DNA binding"/>
    <property type="evidence" value="ECO:0007669"/>
    <property type="project" value="TreeGrafter"/>
</dbReference>
<dbReference type="CDD" id="cd00067">
    <property type="entry name" value="GAL4"/>
    <property type="match status" value="1"/>
</dbReference>
<dbReference type="PANTHER" id="PTHR47782:SF12">
    <property type="entry name" value="ZN(II)2CYS6 TRANSCRIPTION FACTOR (EUROFUNG)"/>
    <property type="match status" value="1"/>
</dbReference>
<dbReference type="AlphaFoldDB" id="A0A7R8AFT3"/>
<dbReference type="GeneID" id="64967251"/>
<dbReference type="GO" id="GO:0008270">
    <property type="term" value="F:zinc ion binding"/>
    <property type="evidence" value="ECO:0007669"/>
    <property type="project" value="InterPro"/>
</dbReference>
<evidence type="ECO:0000313" key="10">
    <source>
        <dbReference type="EMBL" id="BCS17246.1"/>
    </source>
</evidence>
<dbReference type="CDD" id="cd12148">
    <property type="entry name" value="fungal_TF_MHR"/>
    <property type="match status" value="1"/>
</dbReference>
<keyword evidence="6" id="KW-0804">Transcription</keyword>
<evidence type="ECO:0000256" key="1">
    <source>
        <dbReference type="ARBA" id="ARBA00004123"/>
    </source>
</evidence>
<dbReference type="Pfam" id="PF00172">
    <property type="entry name" value="Zn_clus"/>
    <property type="match status" value="1"/>
</dbReference>
<evidence type="ECO:0000256" key="6">
    <source>
        <dbReference type="ARBA" id="ARBA00023163"/>
    </source>
</evidence>
<dbReference type="GO" id="GO:0000981">
    <property type="term" value="F:DNA-binding transcription factor activity, RNA polymerase II-specific"/>
    <property type="evidence" value="ECO:0007669"/>
    <property type="project" value="InterPro"/>
</dbReference>
<dbReference type="KEGG" id="apuu:APUU_10074S"/>
<keyword evidence="4" id="KW-0805">Transcription regulation</keyword>
<feature type="region of interest" description="Disordered" evidence="8">
    <location>
        <begin position="74"/>
        <end position="102"/>
    </location>
</feature>
<dbReference type="OrthoDB" id="2399539at2759"/>
<dbReference type="InterPro" id="IPR001138">
    <property type="entry name" value="Zn2Cys6_DnaBD"/>
</dbReference>
<dbReference type="GO" id="GO:0045944">
    <property type="term" value="P:positive regulation of transcription by RNA polymerase II"/>
    <property type="evidence" value="ECO:0007669"/>
    <property type="project" value="TreeGrafter"/>
</dbReference>
<accession>A0A7R8AFT3</accession>
<protein>
    <recommendedName>
        <fullName evidence="9">Zn(2)-C6 fungal-type domain-containing protein</fullName>
    </recommendedName>
</protein>
<evidence type="ECO:0000313" key="11">
    <source>
        <dbReference type="Proteomes" id="UP000654913"/>
    </source>
</evidence>
<dbReference type="GO" id="GO:0005634">
    <property type="term" value="C:nucleus"/>
    <property type="evidence" value="ECO:0007669"/>
    <property type="project" value="UniProtKB-SubCell"/>
</dbReference>
<evidence type="ECO:0000259" key="9">
    <source>
        <dbReference type="PROSITE" id="PS50048"/>
    </source>
</evidence>
<dbReference type="SMART" id="SM00906">
    <property type="entry name" value="Fungal_trans"/>
    <property type="match status" value="1"/>
</dbReference>
<dbReference type="PANTHER" id="PTHR47782">
    <property type="entry name" value="ZN(II)2CYS6 TRANSCRIPTION FACTOR (EUROFUNG)-RELATED"/>
    <property type="match status" value="1"/>
</dbReference>
<reference evidence="10" key="1">
    <citation type="submission" date="2021-01" db="EMBL/GenBank/DDBJ databases">
        <authorList>
            <consortium name="Aspergillus puulaauensis MK2 genome sequencing consortium"/>
            <person name="Kazuki M."/>
            <person name="Futagami T."/>
        </authorList>
    </citation>
    <scope>NUCLEOTIDE SEQUENCE</scope>
    <source>
        <strain evidence="10">MK2</strain>
    </source>
</reference>
<keyword evidence="7" id="KW-0539">Nucleus</keyword>
<dbReference type="Proteomes" id="UP000654913">
    <property type="component" value="Chromosome 1"/>
</dbReference>
<evidence type="ECO:0000256" key="3">
    <source>
        <dbReference type="ARBA" id="ARBA00022833"/>
    </source>
</evidence>
<sequence length="674" mass="75702">MTVDSRFPRLPACHACYTKKAKCDNNRPKCAPCVRSGAECITLGLDGHQPVSRGYIAELEQKVRSLQSNLQNAIDELPGDGAGDGDSRKRRNSTRSTYSSPNFTEGAGLSFMRPLFSDPGWRAHNPTILQNLSRSARLAEAAVTPNGLPSAEDARVIFDTYINGGHVLNPFLLRREIEDVYQRVFLSGKEASQSASHDLFRAFMLLATGSIQSYRRGSHQWHPYGYFLSAMQHFKSDFLSRGIQSIQDLLLVGRFGIYHHIGTSIWELTQLCIRLCIEQGLHKPPTTRKGLLQEQLERRVFWECYVIDRYSSITLDRPLAIADRDIRVLLPVDANDEELEAAEGTISDLDLFQVSPQVRSGHSELTVFFTSVRHRQITSKIHGLFQSKGPSGGAPSVTATGRIYANLYQLLDELDTWRRSNPVFENPRCLYETQDWFDLRWMRERLILVRKAMDLVPKRGNIPPRDLLSLCLQNATKVITIYCRLYGTQQMTYTRSYFQTLFTAGLSVLFYLSVTPDPDPGTVEQAMDALAQCEQGLKELGDDLPDASQYVAVYEALYRHISHKLRQNGRWSGLTSANVHSYALHSNHNPVEDGMSHTQLPSGVLGDWPLPTPNSLPAGTDDSIGSQPPMPEELLSFGTLFWDDTVWNMEAGLGEYAYGNPHGIPVWDDGTFPL</sequence>
<evidence type="ECO:0000256" key="4">
    <source>
        <dbReference type="ARBA" id="ARBA00023015"/>
    </source>
</evidence>
<keyword evidence="3" id="KW-0862">Zinc</keyword>
<dbReference type="Gene3D" id="4.10.240.10">
    <property type="entry name" value="Zn(2)-C6 fungal-type DNA-binding domain"/>
    <property type="match status" value="1"/>
</dbReference>
<dbReference type="InterPro" id="IPR036864">
    <property type="entry name" value="Zn2-C6_fun-type_DNA-bd_sf"/>
</dbReference>
<dbReference type="RefSeq" id="XP_041549440.1">
    <property type="nucleotide sequence ID" value="XM_041704151.1"/>
</dbReference>
<dbReference type="InterPro" id="IPR007219">
    <property type="entry name" value="XnlR_reg_dom"/>
</dbReference>